<sequence>MAIGKFIKLTFRPLILGKCVYLIVQILAALDAADFSVYSFCFFLQNITNQNISWHPGPRVAWTQYLNATDCEALGVIECYNAVVDQVINILS</sequence>
<accession>A0AAD4PXU6</accession>
<proteinExistence type="predicted"/>
<gene>
    <name evidence="1" type="ORF">BGW36DRAFT_128946</name>
</gene>
<keyword evidence="2" id="KW-1185">Reference proteome</keyword>
<evidence type="ECO:0000313" key="2">
    <source>
        <dbReference type="Proteomes" id="UP001201262"/>
    </source>
</evidence>
<dbReference type="GeneID" id="70239626"/>
<organism evidence="1 2">
    <name type="scientific">Talaromyces proteolyticus</name>
    <dbReference type="NCBI Taxonomy" id="1131652"/>
    <lineage>
        <taxon>Eukaryota</taxon>
        <taxon>Fungi</taxon>
        <taxon>Dikarya</taxon>
        <taxon>Ascomycota</taxon>
        <taxon>Pezizomycotina</taxon>
        <taxon>Eurotiomycetes</taxon>
        <taxon>Eurotiomycetidae</taxon>
        <taxon>Eurotiales</taxon>
        <taxon>Trichocomaceae</taxon>
        <taxon>Talaromyces</taxon>
        <taxon>Talaromyces sect. Bacilispori</taxon>
    </lineage>
</organism>
<name>A0AAD4PXU6_9EURO</name>
<evidence type="ECO:0000313" key="1">
    <source>
        <dbReference type="EMBL" id="KAH8700430.1"/>
    </source>
</evidence>
<dbReference type="AlphaFoldDB" id="A0AAD4PXU6"/>
<dbReference type="Proteomes" id="UP001201262">
    <property type="component" value="Unassembled WGS sequence"/>
</dbReference>
<reference evidence="1" key="1">
    <citation type="submission" date="2021-12" db="EMBL/GenBank/DDBJ databases">
        <title>Convergent genome expansion in fungi linked to evolution of root-endophyte symbiosis.</title>
        <authorList>
            <consortium name="DOE Joint Genome Institute"/>
            <person name="Ke Y.-H."/>
            <person name="Bonito G."/>
            <person name="Liao H.-L."/>
            <person name="Looney B."/>
            <person name="Rojas-Flechas A."/>
            <person name="Nash J."/>
            <person name="Hameed K."/>
            <person name="Schadt C."/>
            <person name="Martin F."/>
            <person name="Crous P.W."/>
            <person name="Miettinen O."/>
            <person name="Magnuson J.K."/>
            <person name="Labbe J."/>
            <person name="Jacobson D."/>
            <person name="Doktycz M.J."/>
            <person name="Veneault-Fourrey C."/>
            <person name="Kuo A."/>
            <person name="Mondo S."/>
            <person name="Calhoun S."/>
            <person name="Riley R."/>
            <person name="Ohm R."/>
            <person name="LaButti K."/>
            <person name="Andreopoulos B."/>
            <person name="Pangilinan J."/>
            <person name="Nolan M."/>
            <person name="Tritt A."/>
            <person name="Clum A."/>
            <person name="Lipzen A."/>
            <person name="Daum C."/>
            <person name="Barry K."/>
            <person name="Grigoriev I.V."/>
            <person name="Vilgalys R."/>
        </authorList>
    </citation>
    <scope>NUCLEOTIDE SEQUENCE</scope>
    <source>
        <strain evidence="1">PMI_201</strain>
    </source>
</reference>
<dbReference type="RefSeq" id="XP_046074136.1">
    <property type="nucleotide sequence ID" value="XM_046209339.1"/>
</dbReference>
<comment type="caution">
    <text evidence="1">The sequence shown here is derived from an EMBL/GenBank/DDBJ whole genome shotgun (WGS) entry which is preliminary data.</text>
</comment>
<dbReference type="EMBL" id="JAJTJA010000004">
    <property type="protein sequence ID" value="KAH8700430.1"/>
    <property type="molecule type" value="Genomic_DNA"/>
</dbReference>
<protein>
    <submittedName>
        <fullName evidence="1">Uncharacterized protein</fullName>
    </submittedName>
</protein>